<evidence type="ECO:0000259" key="1">
    <source>
        <dbReference type="PROSITE" id="PS50878"/>
    </source>
</evidence>
<sequence>MKGLRPISLCNVIYKVIAKVLANRLKLVLSGIISDNQSAFVPKRLISDNIIVAYECLHSMNRRRRGTKGFCALKLDMSKAYDRVEWSFLEEMMSVMGFPTKFISNIMNCISTVSYSVSLNGTRFGNIIPQRGLRQGDPLSPYLFLICAEGLSSLIQTIERQGSLHGVQASRSSPNISHLFFADDSLLFFRATIEEAQKIQSILEIYRGVSGQEVNLDKSGLYFSKNTPRERRLLLRRLLNVKEEISIEKYLGLPPMVGKAKRKAFISIKERISHKIEGWKERLLSIGGKEIMIKAVAQAIPTYAMSIFKLPTTLCMEIENMLARFWWRNSSTSQGIHWCRWSELCKPKSQGGLGFKSLIIFNLALLGKQWWRLLTDQNSLMYKVLKGRYFPSGNIEEAVLGRNPSFVWRSIWEAKQIVDKGFIWRIGDGKNIKIWKDRWIPRPWTFKPISPAHILDANATVDSLINQHTGQWNTLLLKEIFFPEDIEVISSITLGDSYIPDKKIWALHHSGSYSVRSGYSFIYDLISQTGLHITGITSQSQQGSISSPTLRII</sequence>
<gene>
    <name evidence="2" type="ORF">AXF42_Ash000702</name>
</gene>
<keyword evidence="3" id="KW-1185">Reference proteome</keyword>
<dbReference type="PROSITE" id="PS50878">
    <property type="entry name" value="RT_POL"/>
    <property type="match status" value="1"/>
</dbReference>
<keyword evidence="2" id="KW-0378">Hydrolase</keyword>
<dbReference type="STRING" id="1088818.A0A2I0AH41"/>
<evidence type="ECO:0000313" key="3">
    <source>
        <dbReference type="Proteomes" id="UP000236161"/>
    </source>
</evidence>
<dbReference type="Pfam" id="PF00078">
    <property type="entry name" value="RVT_1"/>
    <property type="match status" value="1"/>
</dbReference>
<organism evidence="2 3">
    <name type="scientific">Apostasia shenzhenica</name>
    <dbReference type="NCBI Taxonomy" id="1088818"/>
    <lineage>
        <taxon>Eukaryota</taxon>
        <taxon>Viridiplantae</taxon>
        <taxon>Streptophyta</taxon>
        <taxon>Embryophyta</taxon>
        <taxon>Tracheophyta</taxon>
        <taxon>Spermatophyta</taxon>
        <taxon>Magnoliopsida</taxon>
        <taxon>Liliopsida</taxon>
        <taxon>Asparagales</taxon>
        <taxon>Orchidaceae</taxon>
        <taxon>Apostasioideae</taxon>
        <taxon>Apostasia</taxon>
    </lineage>
</organism>
<dbReference type="GO" id="GO:0016787">
    <property type="term" value="F:hydrolase activity"/>
    <property type="evidence" value="ECO:0007669"/>
    <property type="project" value="UniProtKB-KW"/>
</dbReference>
<proteinExistence type="predicted"/>
<evidence type="ECO:0000313" key="2">
    <source>
        <dbReference type="EMBL" id="PKA54867.1"/>
    </source>
</evidence>
<dbReference type="InterPro" id="IPR000477">
    <property type="entry name" value="RT_dom"/>
</dbReference>
<dbReference type="SUPFAM" id="SSF56672">
    <property type="entry name" value="DNA/RNA polymerases"/>
    <property type="match status" value="1"/>
</dbReference>
<feature type="domain" description="Reverse transcriptase" evidence="1">
    <location>
        <begin position="1"/>
        <end position="255"/>
    </location>
</feature>
<dbReference type="InterPro" id="IPR043502">
    <property type="entry name" value="DNA/RNA_pol_sf"/>
</dbReference>
<dbReference type="AlphaFoldDB" id="A0A2I0AH41"/>
<dbReference type="EC" id="3.1.13.-" evidence="2"/>
<dbReference type="Proteomes" id="UP000236161">
    <property type="component" value="Unassembled WGS sequence"/>
</dbReference>
<reference evidence="2 3" key="1">
    <citation type="journal article" date="2017" name="Nature">
        <title>The Apostasia genome and the evolution of orchids.</title>
        <authorList>
            <person name="Zhang G.Q."/>
            <person name="Liu K.W."/>
            <person name="Li Z."/>
            <person name="Lohaus R."/>
            <person name="Hsiao Y.Y."/>
            <person name="Niu S.C."/>
            <person name="Wang J.Y."/>
            <person name="Lin Y.C."/>
            <person name="Xu Q."/>
            <person name="Chen L.J."/>
            <person name="Yoshida K."/>
            <person name="Fujiwara S."/>
            <person name="Wang Z.W."/>
            <person name="Zhang Y.Q."/>
            <person name="Mitsuda N."/>
            <person name="Wang M."/>
            <person name="Liu G.H."/>
            <person name="Pecoraro L."/>
            <person name="Huang H.X."/>
            <person name="Xiao X.J."/>
            <person name="Lin M."/>
            <person name="Wu X.Y."/>
            <person name="Wu W.L."/>
            <person name="Chen Y.Y."/>
            <person name="Chang S.B."/>
            <person name="Sakamoto S."/>
            <person name="Ohme-Takagi M."/>
            <person name="Yagi M."/>
            <person name="Zeng S.J."/>
            <person name="Shen C.Y."/>
            <person name="Yeh C.M."/>
            <person name="Luo Y.B."/>
            <person name="Tsai W.C."/>
            <person name="Van de Peer Y."/>
            <person name="Liu Z.J."/>
        </authorList>
    </citation>
    <scope>NUCLEOTIDE SEQUENCE [LARGE SCALE GENOMIC DNA]</scope>
    <source>
        <strain evidence="3">cv. Shenzhen</strain>
        <tissue evidence="2">Stem</tissue>
    </source>
</reference>
<dbReference type="PANTHER" id="PTHR33116">
    <property type="entry name" value="REVERSE TRANSCRIPTASE ZINC-BINDING DOMAIN-CONTAINING PROTEIN-RELATED-RELATED"/>
    <property type="match status" value="1"/>
</dbReference>
<dbReference type="EMBL" id="KZ451982">
    <property type="protein sequence ID" value="PKA54867.1"/>
    <property type="molecule type" value="Genomic_DNA"/>
</dbReference>
<name>A0A2I0AH41_9ASPA</name>
<protein>
    <submittedName>
        <fullName evidence="2">Putative mitochondrial protein</fullName>
        <ecNumber evidence="2">3.1.13.-</ecNumber>
    </submittedName>
</protein>
<accession>A0A2I0AH41</accession>
<dbReference type="PANTHER" id="PTHR33116:SF86">
    <property type="entry name" value="REVERSE TRANSCRIPTASE DOMAIN-CONTAINING PROTEIN"/>
    <property type="match status" value="1"/>
</dbReference>
<dbReference type="CDD" id="cd01650">
    <property type="entry name" value="RT_nLTR_like"/>
    <property type="match status" value="1"/>
</dbReference>
<dbReference type="OrthoDB" id="783377at2759"/>